<keyword evidence="1" id="KW-0808">Transferase</keyword>
<dbReference type="PANTHER" id="PTHR12526">
    <property type="entry name" value="GLYCOSYLTRANSFERASE"/>
    <property type="match status" value="1"/>
</dbReference>
<dbReference type="Pfam" id="PF13692">
    <property type="entry name" value="Glyco_trans_1_4"/>
    <property type="match status" value="1"/>
</dbReference>
<evidence type="ECO:0000313" key="2">
    <source>
        <dbReference type="Proteomes" id="UP001597229"/>
    </source>
</evidence>
<dbReference type="RefSeq" id="WP_367920364.1">
    <property type="nucleotide sequence ID" value="NZ_BAABAC010000030.1"/>
</dbReference>
<dbReference type="Proteomes" id="UP001597229">
    <property type="component" value="Unassembled WGS sequence"/>
</dbReference>
<keyword evidence="2" id="KW-1185">Reference proteome</keyword>
<accession>A0ABW3W3G3</accession>
<dbReference type="Gene3D" id="3.40.50.2000">
    <property type="entry name" value="Glycogen Phosphorylase B"/>
    <property type="match status" value="2"/>
</dbReference>
<name>A0ABW3W3G3_9ACTN</name>
<keyword evidence="1" id="KW-0328">Glycosyltransferase</keyword>
<comment type="caution">
    <text evidence="1">The sequence shown here is derived from an EMBL/GenBank/DDBJ whole genome shotgun (WGS) entry which is preliminary data.</text>
</comment>
<dbReference type="CDD" id="cd03801">
    <property type="entry name" value="GT4_PimA-like"/>
    <property type="match status" value="1"/>
</dbReference>
<dbReference type="EC" id="2.4.-.-" evidence="1"/>
<protein>
    <submittedName>
        <fullName evidence="1">Glycosyltransferase family 4 protein</fullName>
        <ecNumber evidence="1">2.4.-.-</ecNumber>
    </submittedName>
</protein>
<reference evidence="2" key="1">
    <citation type="journal article" date="2019" name="Int. J. Syst. Evol. Microbiol.">
        <title>The Global Catalogue of Microorganisms (GCM) 10K type strain sequencing project: providing services to taxonomists for standard genome sequencing and annotation.</title>
        <authorList>
            <consortium name="The Broad Institute Genomics Platform"/>
            <consortium name="The Broad Institute Genome Sequencing Center for Infectious Disease"/>
            <person name="Wu L."/>
            <person name="Ma J."/>
        </authorList>
    </citation>
    <scope>NUCLEOTIDE SEQUENCE [LARGE SCALE GENOMIC DNA]</scope>
    <source>
        <strain evidence="2">CCUG 52478</strain>
    </source>
</reference>
<dbReference type="GO" id="GO:0016757">
    <property type="term" value="F:glycosyltransferase activity"/>
    <property type="evidence" value="ECO:0007669"/>
    <property type="project" value="UniProtKB-KW"/>
</dbReference>
<evidence type="ECO:0000313" key="1">
    <source>
        <dbReference type="EMBL" id="MFD1249843.1"/>
    </source>
</evidence>
<dbReference type="EMBL" id="JBHTLX010000023">
    <property type="protein sequence ID" value="MFD1249843.1"/>
    <property type="molecule type" value="Genomic_DNA"/>
</dbReference>
<sequence length="363" mass="39870">MTLAVAAARRDAEPLRVVMLATGLTGYLDAKFRALVERGVELFVITQAKRDNVAYERFPLEDVAKVHAWHEMPTGEELNRLVDGFAPHAILVHSWHIPPYREVLKGREGQALRVCWMDNNWLGTPRQWVGRATSRWFLQPMFDAAMVPCERTETFARHLGFGPDTILRGSLCADTDLYGAGPWPGSELASRRAFLAALRMVHHKGADVLADAYRRYRDAVPEPWDLHLAGVGPLLSDFDGVPGVVRHGFVQPRELAGLFHASSAYVNPSLAEPYGVVLHEATAAGLPVITSDMVGAAPTMVQDGVNGYLYPTGDAAALADRMARVSTSSAARLEEMSAVSKGLSLRLSPSSWARNLEEFLRTC</sequence>
<dbReference type="PANTHER" id="PTHR12526:SF637">
    <property type="entry name" value="GLYCOSYLTRANSFERASE EPSF-RELATED"/>
    <property type="match status" value="1"/>
</dbReference>
<proteinExistence type="predicted"/>
<gene>
    <name evidence="1" type="ORF">ACFQ3F_18735</name>
</gene>
<dbReference type="SUPFAM" id="SSF53756">
    <property type="entry name" value="UDP-Glycosyltransferase/glycogen phosphorylase"/>
    <property type="match status" value="1"/>
</dbReference>
<organism evidence="1 2">
    <name type="scientific">Nocardioides ginsengisoli</name>
    <dbReference type="NCBI Taxonomy" id="363868"/>
    <lineage>
        <taxon>Bacteria</taxon>
        <taxon>Bacillati</taxon>
        <taxon>Actinomycetota</taxon>
        <taxon>Actinomycetes</taxon>
        <taxon>Propionibacteriales</taxon>
        <taxon>Nocardioidaceae</taxon>
        <taxon>Nocardioides</taxon>
    </lineage>
</organism>